<feature type="compositionally biased region" description="Polar residues" evidence="5">
    <location>
        <begin position="674"/>
        <end position="690"/>
    </location>
</feature>
<comment type="caution">
    <text evidence="9">The sequence shown here is derived from an EMBL/GenBank/DDBJ whole genome shotgun (WGS) entry which is preliminary data.</text>
</comment>
<dbReference type="GO" id="GO:0032481">
    <property type="term" value="P:positive regulation of type I interferon production"/>
    <property type="evidence" value="ECO:0007669"/>
    <property type="project" value="InterPro"/>
</dbReference>
<dbReference type="InterPro" id="IPR055432">
    <property type="entry name" value="STING_LBD"/>
</dbReference>
<evidence type="ECO:0000256" key="2">
    <source>
        <dbReference type="ARBA" id="ARBA00022692"/>
    </source>
</evidence>
<reference evidence="9" key="1">
    <citation type="submission" date="2020-04" db="EMBL/GenBank/DDBJ databases">
        <authorList>
            <person name="Alioto T."/>
            <person name="Alioto T."/>
            <person name="Gomez Garrido J."/>
        </authorList>
    </citation>
    <scope>NUCLEOTIDE SEQUENCE</scope>
    <source>
        <strain evidence="9">A484AB</strain>
    </source>
</reference>
<dbReference type="PANTHER" id="PTHR34339:SF1">
    <property type="entry name" value="STIMULATOR OF INTERFERON GENES PROTEIN"/>
    <property type="match status" value="1"/>
</dbReference>
<dbReference type="GO" id="GO:0061507">
    <property type="term" value="F:2',3'-cyclic GMP-AMP binding"/>
    <property type="evidence" value="ECO:0007669"/>
    <property type="project" value="TreeGrafter"/>
</dbReference>
<feature type="region of interest" description="Disordered" evidence="5">
    <location>
        <begin position="1"/>
        <end position="26"/>
    </location>
</feature>
<feature type="domain" description="STING transmembrane" evidence="8">
    <location>
        <begin position="98"/>
        <end position="204"/>
    </location>
</feature>
<dbReference type="Proteomes" id="UP001152795">
    <property type="component" value="Unassembled WGS sequence"/>
</dbReference>
<dbReference type="GO" id="GO:0002218">
    <property type="term" value="P:activation of innate immune response"/>
    <property type="evidence" value="ECO:0007669"/>
    <property type="project" value="InterPro"/>
</dbReference>
<keyword evidence="2 6" id="KW-0812">Transmembrane</keyword>
<evidence type="ECO:0000256" key="6">
    <source>
        <dbReference type="SAM" id="Phobius"/>
    </source>
</evidence>
<gene>
    <name evidence="9" type="ORF">PACLA_8A020933</name>
</gene>
<protein>
    <submittedName>
        <fullName evidence="9">Stimulator of interferon genes</fullName>
    </submittedName>
</protein>
<keyword evidence="10" id="KW-1185">Reference proteome</keyword>
<dbReference type="PANTHER" id="PTHR34339">
    <property type="entry name" value="STIMULATOR OF INTERFERON GENES PROTEIN"/>
    <property type="match status" value="1"/>
</dbReference>
<evidence type="ECO:0000313" key="9">
    <source>
        <dbReference type="EMBL" id="CAB4029299.1"/>
    </source>
</evidence>
<dbReference type="Pfam" id="PF23417">
    <property type="entry name" value="STING_TM"/>
    <property type="match status" value="1"/>
</dbReference>
<name>A0A6S7L9S7_PARCT</name>
<evidence type="ECO:0000259" key="8">
    <source>
        <dbReference type="Pfam" id="PF23417"/>
    </source>
</evidence>
<feature type="region of interest" description="Disordered" evidence="5">
    <location>
        <begin position="525"/>
        <end position="547"/>
    </location>
</feature>
<feature type="transmembrane region" description="Helical" evidence="6">
    <location>
        <begin position="34"/>
        <end position="53"/>
    </location>
</feature>
<dbReference type="EMBL" id="CACRXK020016077">
    <property type="protein sequence ID" value="CAB4029299.1"/>
    <property type="molecule type" value="Genomic_DNA"/>
</dbReference>
<accession>A0A6S7L9S7</accession>
<evidence type="ECO:0000256" key="4">
    <source>
        <dbReference type="ARBA" id="ARBA00023136"/>
    </source>
</evidence>
<dbReference type="InterPro" id="IPR029158">
    <property type="entry name" value="STING"/>
</dbReference>
<sequence length="724" mass="81708">MVAGRSSPNAEQNSQTSQDNLEKEPIPKKRKPRYASLFICLFTATGIIVYGFVEKSVFEYKPVNDISTNIVERIKNGSIIIYTMEKKETYPVLFNLGLGLLSIILGTFVDRFSLIFEELSQLRSRYNRSIVKMFKACFSGISWPAVLVIFLVGAISLVLARMTSFKLGDLVYILGGIGVGPLVMHLLNLNIQSEVDISRLLEERRLYPAYTIAWNYYFHYLKKALPIFNECFSESNIPVQDQGTGQGSTDQSAQPKVQLRLKKLIVIIPYNCKMKNNLEELDNHIKKITDIGNNGYNFPVYGLTHNGKEDQYVIVYANEPLETIREMSKCERIKAIHENECGREVQVLYETLQFEILKDSLDDVCDDMCVIVPIMADTAGNLQNGGLVKLIMHQIKEDECLPNQDKQPGFIKAPTPCTNKTVHSPQETGNVSAPDLEEKGMLNHTDSPRSHVVNIDYFEGKAQYTEQDYFTDRRNCHKNDALLHTQERQEDILERDKELINEDTQANDKGNKVKDCQLVNSVNGERHSPRATSFPGSSLLNDVGSRREMSNDRSISYHIEETENQPMTSNFVNKEERCFSGREYEEKSNTSFNPPALNCTRGTENQPMSMNGREKYFKDVEHYRRQSASFNPPISCNLTEQNDKQAISRNGGGNSTGGEKDDKELTTGDIPSYSCRTGENDNQPISSGNSTEEENCHKVSVTAPYSPRVQGTENQPISGTSSIL</sequence>
<feature type="transmembrane region" description="Helical" evidence="6">
    <location>
        <begin position="92"/>
        <end position="116"/>
    </location>
</feature>
<dbReference type="GO" id="GO:0045087">
    <property type="term" value="P:innate immune response"/>
    <property type="evidence" value="ECO:0007669"/>
    <property type="project" value="TreeGrafter"/>
</dbReference>
<dbReference type="InterPro" id="IPR055434">
    <property type="entry name" value="STING_TM"/>
</dbReference>
<evidence type="ECO:0000313" key="10">
    <source>
        <dbReference type="Proteomes" id="UP001152795"/>
    </source>
</evidence>
<feature type="compositionally biased region" description="Polar residues" evidence="5">
    <location>
        <begin position="600"/>
        <end position="609"/>
    </location>
</feature>
<dbReference type="AlphaFoldDB" id="A0A6S7L9S7"/>
<feature type="transmembrane region" description="Helical" evidence="6">
    <location>
        <begin position="137"/>
        <end position="159"/>
    </location>
</feature>
<dbReference type="GO" id="GO:0016239">
    <property type="term" value="P:positive regulation of macroautophagy"/>
    <property type="evidence" value="ECO:0007669"/>
    <property type="project" value="TreeGrafter"/>
</dbReference>
<feature type="compositionally biased region" description="Polar residues" evidence="5">
    <location>
        <begin position="709"/>
        <end position="724"/>
    </location>
</feature>
<dbReference type="GO" id="GO:0000045">
    <property type="term" value="P:autophagosome assembly"/>
    <property type="evidence" value="ECO:0007669"/>
    <property type="project" value="TreeGrafter"/>
</dbReference>
<feature type="region of interest" description="Disordered" evidence="5">
    <location>
        <begin position="584"/>
        <end position="611"/>
    </location>
</feature>
<evidence type="ECO:0000256" key="1">
    <source>
        <dbReference type="ARBA" id="ARBA00004141"/>
    </source>
</evidence>
<organism evidence="9 10">
    <name type="scientific">Paramuricea clavata</name>
    <name type="common">Red gorgonian</name>
    <name type="synonym">Violescent sea-whip</name>
    <dbReference type="NCBI Taxonomy" id="317549"/>
    <lineage>
        <taxon>Eukaryota</taxon>
        <taxon>Metazoa</taxon>
        <taxon>Cnidaria</taxon>
        <taxon>Anthozoa</taxon>
        <taxon>Octocorallia</taxon>
        <taxon>Malacalcyonacea</taxon>
        <taxon>Plexauridae</taxon>
        <taxon>Paramuricea</taxon>
    </lineage>
</organism>
<dbReference type="Gene3D" id="3.40.50.12100">
    <property type="entry name" value="Stimulator of interferon genes protein"/>
    <property type="match status" value="1"/>
</dbReference>
<dbReference type="Gene3D" id="1.20.5.5200">
    <property type="match status" value="1"/>
</dbReference>
<comment type="subcellular location">
    <subcellularLocation>
        <location evidence="1">Membrane</location>
        <topology evidence="1">Multi-pass membrane protein</topology>
    </subcellularLocation>
</comment>
<dbReference type="GO" id="GO:0005776">
    <property type="term" value="C:autophagosome"/>
    <property type="evidence" value="ECO:0007669"/>
    <property type="project" value="TreeGrafter"/>
</dbReference>
<dbReference type="InterPro" id="IPR038623">
    <property type="entry name" value="STING_C_sf"/>
</dbReference>
<evidence type="ECO:0000259" key="7">
    <source>
        <dbReference type="Pfam" id="PF15009"/>
    </source>
</evidence>
<dbReference type="OrthoDB" id="6053839at2759"/>
<proteinExistence type="predicted"/>
<dbReference type="GO" id="GO:0035438">
    <property type="term" value="F:cyclic-di-GMP binding"/>
    <property type="evidence" value="ECO:0007669"/>
    <property type="project" value="TreeGrafter"/>
</dbReference>
<evidence type="ECO:0000256" key="3">
    <source>
        <dbReference type="ARBA" id="ARBA00022989"/>
    </source>
</evidence>
<dbReference type="GO" id="GO:0061709">
    <property type="term" value="P:reticulophagy"/>
    <property type="evidence" value="ECO:0007669"/>
    <property type="project" value="TreeGrafter"/>
</dbReference>
<keyword evidence="4 6" id="KW-0472">Membrane</keyword>
<feature type="compositionally biased region" description="Polar residues" evidence="5">
    <location>
        <begin position="530"/>
        <end position="540"/>
    </location>
</feature>
<feature type="region of interest" description="Disordered" evidence="5">
    <location>
        <begin position="645"/>
        <end position="724"/>
    </location>
</feature>
<dbReference type="GO" id="GO:0005789">
    <property type="term" value="C:endoplasmic reticulum membrane"/>
    <property type="evidence" value="ECO:0007669"/>
    <property type="project" value="TreeGrafter"/>
</dbReference>
<feature type="compositionally biased region" description="Polar residues" evidence="5">
    <location>
        <begin position="1"/>
        <end position="19"/>
    </location>
</feature>
<evidence type="ECO:0000256" key="5">
    <source>
        <dbReference type="SAM" id="MobiDB-lite"/>
    </source>
</evidence>
<dbReference type="Pfam" id="PF15009">
    <property type="entry name" value="STING_LBD"/>
    <property type="match status" value="1"/>
</dbReference>
<keyword evidence="3 6" id="KW-1133">Transmembrane helix</keyword>
<feature type="domain" description="STING ligand-binding" evidence="7">
    <location>
        <begin position="210"/>
        <end position="397"/>
    </location>
</feature>